<protein>
    <submittedName>
        <fullName evidence="1">Uncharacterized protein</fullName>
    </submittedName>
</protein>
<evidence type="ECO:0000313" key="2">
    <source>
        <dbReference type="Proteomes" id="UP000250572"/>
    </source>
</evidence>
<sequence length="231" mass="25357">MDGWIRKYEAAIAKPYAACRRLGFAIRFGLLLDYWVPHFPHLWLVELQREAEWEREAALSVMAGEPLPRKPGNLSASPVSVPVSSGLGPPASVPAGSSPRSRDCPFMYLELPALSPGFCSAVLPWPLPRCPTTQLQKGGPDFPLPSNFFQLLQRNPKAFPGQLRDIVPPACPGSSPGPPPIWASSNIMCMIMLFLGCHLIMVEGFECPNDPRSYASWGFMPLVESPKADRS</sequence>
<organism evidence="1 2">
    <name type="scientific">Gambusia affinis</name>
    <name type="common">Western mosquitofish</name>
    <name type="synonym">Heterandria affinis</name>
    <dbReference type="NCBI Taxonomy" id="33528"/>
    <lineage>
        <taxon>Eukaryota</taxon>
        <taxon>Metazoa</taxon>
        <taxon>Chordata</taxon>
        <taxon>Craniata</taxon>
        <taxon>Vertebrata</taxon>
        <taxon>Euteleostomi</taxon>
        <taxon>Actinopterygii</taxon>
        <taxon>Neopterygii</taxon>
        <taxon>Teleostei</taxon>
        <taxon>Neoteleostei</taxon>
        <taxon>Acanthomorphata</taxon>
        <taxon>Ovalentaria</taxon>
        <taxon>Atherinomorphae</taxon>
        <taxon>Cyprinodontiformes</taxon>
        <taxon>Poeciliidae</taxon>
        <taxon>Poeciliinae</taxon>
        <taxon>Gambusia</taxon>
    </lineage>
</organism>
<reference evidence="1 2" key="1">
    <citation type="journal article" date="2018" name="G3 (Bethesda)">
        <title>A High-Quality Reference Genome for the Invasive Mosquitofish Gambusia affinis Using a Chicago Library.</title>
        <authorList>
            <person name="Hoffberg S.L."/>
            <person name="Troendle N.J."/>
            <person name="Glenn T.C."/>
            <person name="Mahmud O."/>
            <person name="Louha S."/>
            <person name="Chalopin D."/>
            <person name="Bennetzen J.L."/>
            <person name="Mauricio R."/>
        </authorList>
    </citation>
    <scope>NUCLEOTIDE SEQUENCE [LARGE SCALE GENOMIC DNA]</scope>
    <source>
        <strain evidence="1">NE01/NJP1002.9</strain>
        <tissue evidence="1">Muscle</tissue>
    </source>
</reference>
<keyword evidence="2" id="KW-1185">Reference proteome</keyword>
<dbReference type="AlphaFoldDB" id="A0A315UXA6"/>
<dbReference type="Proteomes" id="UP000250572">
    <property type="component" value="Unassembled WGS sequence"/>
</dbReference>
<dbReference type="EMBL" id="NHOQ01002526">
    <property type="protein sequence ID" value="PWA16041.1"/>
    <property type="molecule type" value="Genomic_DNA"/>
</dbReference>
<evidence type="ECO:0000313" key="1">
    <source>
        <dbReference type="EMBL" id="PWA16041.1"/>
    </source>
</evidence>
<gene>
    <name evidence="1" type="ORF">CCH79_00018753</name>
</gene>
<proteinExistence type="predicted"/>
<name>A0A315UXA6_GAMAF</name>
<comment type="caution">
    <text evidence="1">The sequence shown here is derived from an EMBL/GenBank/DDBJ whole genome shotgun (WGS) entry which is preliminary data.</text>
</comment>
<accession>A0A315UXA6</accession>